<dbReference type="RefSeq" id="WP_092529977.1">
    <property type="nucleotide sequence ID" value="NZ_FOWW01000003.1"/>
</dbReference>
<dbReference type="EMBL" id="FOWW01000003">
    <property type="protein sequence ID" value="SFP76115.1"/>
    <property type="molecule type" value="Genomic_DNA"/>
</dbReference>
<dbReference type="Proteomes" id="UP000198727">
    <property type="component" value="Unassembled WGS sequence"/>
</dbReference>
<reference evidence="4" key="1">
    <citation type="submission" date="2016-10" db="EMBL/GenBank/DDBJ databases">
        <authorList>
            <person name="Varghese N."/>
            <person name="Submissions S."/>
        </authorList>
    </citation>
    <scope>NUCLEOTIDE SEQUENCE [LARGE SCALE GENOMIC DNA]</scope>
    <source>
        <strain evidence="4">CGMCC 4.5579</strain>
    </source>
</reference>
<evidence type="ECO:0000313" key="3">
    <source>
        <dbReference type="EMBL" id="SFP76115.1"/>
    </source>
</evidence>
<evidence type="ECO:0000256" key="2">
    <source>
        <dbReference type="SAM" id="Phobius"/>
    </source>
</evidence>
<accession>A0A1I5SZB1</accession>
<feature type="compositionally biased region" description="Polar residues" evidence="1">
    <location>
        <begin position="221"/>
        <end position="240"/>
    </location>
</feature>
<dbReference type="AlphaFoldDB" id="A0A1I5SZB1"/>
<evidence type="ECO:0000256" key="1">
    <source>
        <dbReference type="SAM" id="MobiDB-lite"/>
    </source>
</evidence>
<sequence>MTYPPQPPYGQQPDPYGQGGYPQSGGVPQQDPQAGGYGQQYTQPYGQQGYGQQGYGGYGQYGGYPQPGQYGPGGEPPKKGRAGLWIALSAVGVVLVAFAVTAFVAPGFLLSDDEGKDGGPQQVAQQIIDGINAKDKAALNALKCGNADRDVDQAIQNIGATSDARLGEVKQVSDTSATANLDITIAGSPTQVVGELRSADSKWCWQNWTTAGGNAPAPTTKSSTPGSSRTSMPSMPSGDTSDAKAAFEKWAEAINNGSKSDAMATICADDRSLNESDVDDLISKSAKVQITEVSGSRMIATATLSGEAGGESITGTLMGDDIDGEGFCIGVVIAF</sequence>
<feature type="compositionally biased region" description="Pro residues" evidence="1">
    <location>
        <begin position="1"/>
        <end position="10"/>
    </location>
</feature>
<keyword evidence="4" id="KW-1185">Reference proteome</keyword>
<gene>
    <name evidence="3" type="ORF">SAMN05421810_103332</name>
</gene>
<keyword evidence="2" id="KW-1133">Transmembrane helix</keyword>
<name>A0A1I5SZB1_9PSEU</name>
<organism evidence="3 4">
    <name type="scientific">Amycolatopsis arida</name>
    <dbReference type="NCBI Taxonomy" id="587909"/>
    <lineage>
        <taxon>Bacteria</taxon>
        <taxon>Bacillati</taxon>
        <taxon>Actinomycetota</taxon>
        <taxon>Actinomycetes</taxon>
        <taxon>Pseudonocardiales</taxon>
        <taxon>Pseudonocardiaceae</taxon>
        <taxon>Amycolatopsis</taxon>
    </lineage>
</organism>
<keyword evidence="2" id="KW-0812">Transmembrane</keyword>
<keyword evidence="2" id="KW-0472">Membrane</keyword>
<protein>
    <submittedName>
        <fullName evidence="3">Uncharacterized protein</fullName>
    </submittedName>
</protein>
<feature type="transmembrane region" description="Helical" evidence="2">
    <location>
        <begin position="84"/>
        <end position="110"/>
    </location>
</feature>
<proteinExistence type="predicted"/>
<feature type="compositionally biased region" description="Low complexity" evidence="1">
    <location>
        <begin position="209"/>
        <end position="220"/>
    </location>
</feature>
<feature type="region of interest" description="Disordered" evidence="1">
    <location>
        <begin position="1"/>
        <end position="54"/>
    </location>
</feature>
<feature type="region of interest" description="Disordered" evidence="1">
    <location>
        <begin position="209"/>
        <end position="241"/>
    </location>
</feature>
<evidence type="ECO:0000313" key="4">
    <source>
        <dbReference type="Proteomes" id="UP000198727"/>
    </source>
</evidence>